<evidence type="ECO:0000256" key="1">
    <source>
        <dbReference type="SAM" id="MobiDB-lite"/>
    </source>
</evidence>
<feature type="region of interest" description="Disordered" evidence="1">
    <location>
        <begin position="35"/>
        <end position="54"/>
    </location>
</feature>
<dbReference type="AlphaFoldDB" id="A0A7D9LCQ4"/>
<protein>
    <submittedName>
        <fullName evidence="2">Uncharacterized protein</fullName>
    </submittedName>
</protein>
<evidence type="ECO:0000313" key="3">
    <source>
        <dbReference type="Proteomes" id="UP001152795"/>
    </source>
</evidence>
<keyword evidence="3" id="KW-1185">Reference proteome</keyword>
<gene>
    <name evidence="2" type="ORF">PACLA_8A057252</name>
</gene>
<dbReference type="EMBL" id="CACRXK020015479">
    <property type="protein sequence ID" value="CAB4028420.1"/>
    <property type="molecule type" value="Genomic_DNA"/>
</dbReference>
<sequence length="182" mass="21542">MRVEENLNNVTNTVKENKKAYKKRFKQLVNKVAKLSRNTKSRGPDKKKKFSEYSKQHQARIRKQLKEQCQTTLSFLGQYDYVPSRIELYNHNTGMVESFNFIEDDEFQPNHETSKEISEADMDKMNMWLYLKDKFNISNEAWREISMASDDPPCLNKITKHMKKLNQKWNLRSTPGKAEGVQ</sequence>
<organism evidence="2 3">
    <name type="scientific">Paramuricea clavata</name>
    <name type="common">Red gorgonian</name>
    <name type="synonym">Violescent sea-whip</name>
    <dbReference type="NCBI Taxonomy" id="317549"/>
    <lineage>
        <taxon>Eukaryota</taxon>
        <taxon>Metazoa</taxon>
        <taxon>Cnidaria</taxon>
        <taxon>Anthozoa</taxon>
        <taxon>Octocorallia</taxon>
        <taxon>Malacalcyonacea</taxon>
        <taxon>Plexauridae</taxon>
        <taxon>Paramuricea</taxon>
    </lineage>
</organism>
<proteinExistence type="predicted"/>
<feature type="non-terminal residue" evidence="2">
    <location>
        <position position="182"/>
    </location>
</feature>
<feature type="compositionally biased region" description="Basic residues" evidence="1">
    <location>
        <begin position="37"/>
        <end position="49"/>
    </location>
</feature>
<evidence type="ECO:0000313" key="2">
    <source>
        <dbReference type="EMBL" id="CAB4028420.1"/>
    </source>
</evidence>
<dbReference type="OrthoDB" id="5982080at2759"/>
<reference evidence="2" key="1">
    <citation type="submission" date="2020-04" db="EMBL/GenBank/DDBJ databases">
        <authorList>
            <person name="Alioto T."/>
            <person name="Alioto T."/>
            <person name="Gomez Garrido J."/>
        </authorList>
    </citation>
    <scope>NUCLEOTIDE SEQUENCE</scope>
    <source>
        <strain evidence="2">A484AB</strain>
    </source>
</reference>
<comment type="caution">
    <text evidence="2">The sequence shown here is derived from an EMBL/GenBank/DDBJ whole genome shotgun (WGS) entry which is preliminary data.</text>
</comment>
<dbReference type="Proteomes" id="UP001152795">
    <property type="component" value="Unassembled WGS sequence"/>
</dbReference>
<accession>A0A7D9LCQ4</accession>
<name>A0A7D9LCQ4_PARCT</name>